<dbReference type="AlphaFoldDB" id="A0A672G0E0"/>
<evidence type="ECO:0000259" key="2">
    <source>
        <dbReference type="PROSITE" id="PS50835"/>
    </source>
</evidence>
<accession>A0A672G0E0</accession>
<organism evidence="3 4">
    <name type="scientific">Salarias fasciatus</name>
    <name type="common">Jewelled blenny</name>
    <name type="synonym">Blennius fasciatus</name>
    <dbReference type="NCBI Taxonomy" id="181472"/>
    <lineage>
        <taxon>Eukaryota</taxon>
        <taxon>Metazoa</taxon>
        <taxon>Chordata</taxon>
        <taxon>Craniata</taxon>
        <taxon>Vertebrata</taxon>
        <taxon>Euteleostomi</taxon>
        <taxon>Actinopterygii</taxon>
        <taxon>Neopterygii</taxon>
        <taxon>Teleostei</taxon>
        <taxon>Neoteleostei</taxon>
        <taxon>Acanthomorphata</taxon>
        <taxon>Ovalentaria</taxon>
        <taxon>Blenniimorphae</taxon>
        <taxon>Blenniiformes</taxon>
        <taxon>Blennioidei</taxon>
        <taxon>Blenniidae</taxon>
        <taxon>Salariinae</taxon>
        <taxon>Salarias</taxon>
    </lineage>
</organism>
<protein>
    <recommendedName>
        <fullName evidence="2">Ig-like domain-containing protein</fullName>
    </recommendedName>
</protein>
<reference evidence="3" key="1">
    <citation type="submission" date="2019-06" db="EMBL/GenBank/DDBJ databases">
        <authorList>
            <consortium name="Wellcome Sanger Institute Data Sharing"/>
        </authorList>
    </citation>
    <scope>NUCLEOTIDE SEQUENCE [LARGE SCALE GENOMIC DNA]</scope>
</reference>
<feature type="chain" id="PRO_5025397328" description="Ig-like domain-containing protein" evidence="1">
    <location>
        <begin position="22"/>
        <end position="366"/>
    </location>
</feature>
<evidence type="ECO:0000313" key="4">
    <source>
        <dbReference type="Proteomes" id="UP000472267"/>
    </source>
</evidence>
<name>A0A672G0E0_SALFA</name>
<dbReference type="SUPFAM" id="SSF48726">
    <property type="entry name" value="Immunoglobulin"/>
    <property type="match status" value="2"/>
</dbReference>
<dbReference type="SMART" id="SM00408">
    <property type="entry name" value="IGc2"/>
    <property type="match status" value="1"/>
</dbReference>
<dbReference type="PROSITE" id="PS50835">
    <property type="entry name" value="IG_LIKE"/>
    <property type="match status" value="1"/>
</dbReference>
<keyword evidence="1" id="KW-0732">Signal</keyword>
<reference evidence="3" key="2">
    <citation type="submission" date="2025-08" db="UniProtKB">
        <authorList>
            <consortium name="Ensembl"/>
        </authorList>
    </citation>
    <scope>IDENTIFICATION</scope>
</reference>
<dbReference type="InterPro" id="IPR036179">
    <property type="entry name" value="Ig-like_dom_sf"/>
</dbReference>
<sequence length="366" mass="41644">KMYKLFFLTEDCLLSVAVTQGQTDWGVNYGPPEICALKGSTVEIRSTFTYPLRKNGLKTTVEQMFWFIQRENSEPVDLRTDSQYAGRVRYDCGDRKCILSITDLTERDSAEYRFKFITNHPGGSFTGKPGVKLSVTGLKVQIKTTSCRVQYCKWSEMECSSSCVPQPSSYIWYQNGKKIDNSQKLYSAYFYSVQLSTLKFSLLLPDAPKPPSVSVSPSGEIVEGSSVTLTCSSDANPAASYSWYRGKQTLSEEQDGLLHFTSISYKDRGNYYCQSKNQHGQTNSMPQYLDVHCELETLIRFRVERLDTQLIRFLVQNPRRQMKKEINSVQYMGKKVKTYTHSVRPSPSMTSDLNTVGVIIVQLRTI</sequence>
<dbReference type="InterPro" id="IPR007110">
    <property type="entry name" value="Ig-like_dom"/>
</dbReference>
<dbReference type="InterPro" id="IPR003599">
    <property type="entry name" value="Ig_sub"/>
</dbReference>
<dbReference type="Proteomes" id="UP000472267">
    <property type="component" value="Chromosome 6"/>
</dbReference>
<dbReference type="OMA" id="RCAVEGH"/>
<evidence type="ECO:0000256" key="1">
    <source>
        <dbReference type="SAM" id="SignalP"/>
    </source>
</evidence>
<dbReference type="Ensembl" id="ENSSFAT00005012213.1">
    <property type="protein sequence ID" value="ENSSFAP00005011717.1"/>
    <property type="gene ID" value="ENSSFAG00005006526.1"/>
</dbReference>
<dbReference type="InParanoid" id="A0A672G0E0"/>
<proteinExistence type="predicted"/>
<dbReference type="InterPro" id="IPR013783">
    <property type="entry name" value="Ig-like_fold"/>
</dbReference>
<feature type="domain" description="Ig-like" evidence="2">
    <location>
        <begin position="211"/>
        <end position="292"/>
    </location>
</feature>
<dbReference type="PANTHER" id="PTHR46013:SF4">
    <property type="entry name" value="B-CELL RECEPTOR CD22-RELATED"/>
    <property type="match status" value="1"/>
</dbReference>
<dbReference type="Gene3D" id="2.60.40.10">
    <property type="entry name" value="Immunoglobulins"/>
    <property type="match status" value="2"/>
</dbReference>
<dbReference type="Pfam" id="PF13895">
    <property type="entry name" value="Ig_2"/>
    <property type="match status" value="1"/>
</dbReference>
<keyword evidence="4" id="KW-1185">Reference proteome</keyword>
<evidence type="ECO:0000313" key="3">
    <source>
        <dbReference type="Ensembl" id="ENSSFAP00005011717.1"/>
    </source>
</evidence>
<feature type="signal peptide" evidence="1">
    <location>
        <begin position="1"/>
        <end position="21"/>
    </location>
</feature>
<reference evidence="3" key="3">
    <citation type="submission" date="2025-09" db="UniProtKB">
        <authorList>
            <consortium name="Ensembl"/>
        </authorList>
    </citation>
    <scope>IDENTIFICATION</scope>
</reference>
<dbReference type="SMART" id="SM00409">
    <property type="entry name" value="IG"/>
    <property type="match status" value="2"/>
</dbReference>
<dbReference type="PANTHER" id="PTHR46013">
    <property type="entry name" value="VASCULAR CELL ADHESION MOLECULE 1"/>
    <property type="match status" value="1"/>
</dbReference>
<dbReference type="InterPro" id="IPR003598">
    <property type="entry name" value="Ig_sub2"/>
</dbReference>